<gene>
    <name evidence="2" type="ORF">J4709_48205</name>
</gene>
<dbReference type="RefSeq" id="WP_208252218.1">
    <property type="nucleotide sequence ID" value="NZ_JAGEPF010000045.1"/>
</dbReference>
<keyword evidence="3" id="KW-1185">Reference proteome</keyword>
<evidence type="ECO:0000259" key="1">
    <source>
        <dbReference type="Pfam" id="PF13460"/>
    </source>
</evidence>
<comment type="caution">
    <text evidence="2">The sequence shown here is derived from an EMBL/GenBank/DDBJ whole genome shotgun (WGS) entry which is preliminary data.</text>
</comment>
<protein>
    <submittedName>
        <fullName evidence="2">SDR family oxidoreductase</fullName>
    </submittedName>
</protein>
<dbReference type="EMBL" id="JAGEPF010000045">
    <property type="protein sequence ID" value="MBO2465371.1"/>
    <property type="molecule type" value="Genomic_DNA"/>
</dbReference>
<accession>A0ABS3S8Q2</accession>
<dbReference type="SUPFAM" id="SSF51735">
    <property type="entry name" value="NAD(P)-binding Rossmann-fold domains"/>
    <property type="match status" value="1"/>
</dbReference>
<dbReference type="InterPro" id="IPR016040">
    <property type="entry name" value="NAD(P)-bd_dom"/>
</dbReference>
<evidence type="ECO:0000313" key="3">
    <source>
        <dbReference type="Proteomes" id="UP000680206"/>
    </source>
</evidence>
<proteinExistence type="predicted"/>
<dbReference type="Pfam" id="PF13460">
    <property type="entry name" value="NAD_binding_10"/>
    <property type="match status" value="1"/>
</dbReference>
<sequence length="209" mass="22755">MPNVLVLGAGGRIAQQATRMLADNDADLTLFARDPGRLTDTPASARVVEGDVLDRDRLADAVAGQDIVYANLAGDLDVQAERIVEAMRKQSVQRLIFITSLGIYDEVPGAFGEWNRRQIGGMLPPYRAAADTIEASSLDYTILRPAWLTDTDEVDYELTHKDEPFKGTEVSRKSVAALVADIIASPDLWPRSNLGVNKPGTDSDKPSFL</sequence>
<evidence type="ECO:0000313" key="2">
    <source>
        <dbReference type="EMBL" id="MBO2465371.1"/>
    </source>
</evidence>
<dbReference type="Gene3D" id="3.40.50.720">
    <property type="entry name" value="NAD(P)-binding Rossmann-like Domain"/>
    <property type="match status" value="1"/>
</dbReference>
<dbReference type="InterPro" id="IPR036291">
    <property type="entry name" value="NAD(P)-bd_dom_sf"/>
</dbReference>
<dbReference type="CDD" id="cd05267">
    <property type="entry name" value="SDR_a6"/>
    <property type="match status" value="1"/>
</dbReference>
<dbReference type="Proteomes" id="UP000680206">
    <property type="component" value="Unassembled WGS sequence"/>
</dbReference>
<dbReference type="PANTHER" id="PTHR43355">
    <property type="entry name" value="FLAVIN REDUCTASE (NADPH)"/>
    <property type="match status" value="1"/>
</dbReference>
<feature type="domain" description="NAD(P)-binding" evidence="1">
    <location>
        <begin position="8"/>
        <end position="186"/>
    </location>
</feature>
<reference evidence="2 3" key="1">
    <citation type="submission" date="2021-03" db="EMBL/GenBank/DDBJ databases">
        <title>Actinomadura violae sp. nov., isolated from lichen in Thailand.</title>
        <authorList>
            <person name="Kanchanasin P."/>
            <person name="Saeng-In P."/>
            <person name="Phongsopitanun W."/>
            <person name="Yuki M."/>
            <person name="Kudo T."/>
            <person name="Ohkuma M."/>
            <person name="Tanasupawat S."/>
        </authorList>
    </citation>
    <scope>NUCLEOTIDE SEQUENCE [LARGE SCALE GENOMIC DNA]</scope>
    <source>
        <strain evidence="2 3">LCR2-06</strain>
    </source>
</reference>
<dbReference type="PANTHER" id="PTHR43355:SF2">
    <property type="entry name" value="FLAVIN REDUCTASE (NADPH)"/>
    <property type="match status" value="1"/>
</dbReference>
<dbReference type="InterPro" id="IPR051606">
    <property type="entry name" value="Polyketide_Oxido-like"/>
</dbReference>
<organism evidence="2 3">
    <name type="scientific">Actinomadura violacea</name>
    <dbReference type="NCBI Taxonomy" id="2819934"/>
    <lineage>
        <taxon>Bacteria</taxon>
        <taxon>Bacillati</taxon>
        <taxon>Actinomycetota</taxon>
        <taxon>Actinomycetes</taxon>
        <taxon>Streptosporangiales</taxon>
        <taxon>Thermomonosporaceae</taxon>
        <taxon>Actinomadura</taxon>
    </lineage>
</organism>
<name>A0ABS3S8Q2_9ACTN</name>